<dbReference type="InterPro" id="IPR050093">
    <property type="entry name" value="ABC_SmlMolc_Importer"/>
</dbReference>
<dbReference type="Gene3D" id="3.40.50.300">
    <property type="entry name" value="P-loop containing nucleotide triphosphate hydrolases"/>
    <property type="match status" value="1"/>
</dbReference>
<dbReference type="EMBL" id="JAAEEH010000012">
    <property type="protein sequence ID" value="NDL67275.1"/>
    <property type="molecule type" value="Genomic_DNA"/>
</dbReference>
<evidence type="ECO:0000313" key="5">
    <source>
        <dbReference type="EMBL" id="NDL67275.1"/>
    </source>
</evidence>
<organism evidence="5 6">
    <name type="scientific">Anaerotalea alkaliphila</name>
    <dbReference type="NCBI Taxonomy" id="2662126"/>
    <lineage>
        <taxon>Bacteria</taxon>
        <taxon>Bacillati</taxon>
        <taxon>Bacillota</taxon>
        <taxon>Clostridia</taxon>
        <taxon>Eubacteriales</taxon>
        <taxon>Anaerotalea</taxon>
    </lineage>
</organism>
<dbReference type="PANTHER" id="PTHR42781">
    <property type="entry name" value="SPERMIDINE/PUTRESCINE IMPORT ATP-BINDING PROTEIN POTA"/>
    <property type="match status" value="1"/>
</dbReference>
<keyword evidence="3 5" id="KW-0067">ATP-binding</keyword>
<gene>
    <name evidence="5" type="ORF">GXN74_05930</name>
</gene>
<dbReference type="SMART" id="SM00382">
    <property type="entry name" value="AAA"/>
    <property type="match status" value="1"/>
</dbReference>
<reference evidence="5 6" key="1">
    <citation type="submission" date="2020-01" db="EMBL/GenBank/DDBJ databases">
        <title>Anaeroalcalibacter tamaniensis gen. nov., sp. nov., moderately halophilic strictly anaerobic fermenter bacterium from mud volcano of Taman peninsula.</title>
        <authorList>
            <person name="Frolova A."/>
            <person name="Merkel A.Y."/>
            <person name="Slobodkin A.I."/>
        </authorList>
    </citation>
    <scope>NUCLEOTIDE SEQUENCE [LARGE SCALE GENOMIC DNA]</scope>
    <source>
        <strain evidence="5 6">F-3ap</strain>
    </source>
</reference>
<keyword evidence="6" id="KW-1185">Reference proteome</keyword>
<dbReference type="PROSITE" id="PS00211">
    <property type="entry name" value="ABC_TRANSPORTER_1"/>
    <property type="match status" value="1"/>
</dbReference>
<dbReference type="Proteomes" id="UP000461585">
    <property type="component" value="Unassembled WGS sequence"/>
</dbReference>
<dbReference type="Pfam" id="PF00005">
    <property type="entry name" value="ABC_tran"/>
    <property type="match status" value="1"/>
</dbReference>
<evidence type="ECO:0000256" key="2">
    <source>
        <dbReference type="ARBA" id="ARBA00022741"/>
    </source>
</evidence>
<sequence length="206" mass="23523">MQLRIKDLQFKFKTMDKPLFQGFDLELAEGKILAVLGQSGSGKSTLLRIIAGLEDRAGGTIQVGGRTFQDRRRFLPVEKRNIGFLFQDYALFPFLTVEQNIGFGMKRKDRKRTEELLELTRLEGLGKRYPHQLSGGQQQRAALARTLGAEPALLLMDEPFSNLDTALVADMRRDLKEIIRKKNMTTIFVTHNREDAEVLADQWLEL</sequence>
<evidence type="ECO:0000256" key="1">
    <source>
        <dbReference type="ARBA" id="ARBA00022448"/>
    </source>
</evidence>
<proteinExistence type="predicted"/>
<keyword evidence="1" id="KW-0813">Transport</keyword>
<dbReference type="PROSITE" id="PS50893">
    <property type="entry name" value="ABC_TRANSPORTER_2"/>
    <property type="match status" value="1"/>
</dbReference>
<dbReference type="AlphaFoldDB" id="A0A7X5HV83"/>
<dbReference type="GO" id="GO:0016887">
    <property type="term" value="F:ATP hydrolysis activity"/>
    <property type="evidence" value="ECO:0007669"/>
    <property type="project" value="InterPro"/>
</dbReference>
<evidence type="ECO:0000256" key="3">
    <source>
        <dbReference type="ARBA" id="ARBA00022840"/>
    </source>
</evidence>
<dbReference type="InterPro" id="IPR017871">
    <property type="entry name" value="ABC_transporter-like_CS"/>
</dbReference>
<dbReference type="PANTHER" id="PTHR42781:SF4">
    <property type="entry name" value="SPERMIDINE_PUTRESCINE IMPORT ATP-BINDING PROTEIN POTA"/>
    <property type="match status" value="1"/>
</dbReference>
<accession>A0A7X5HV83</accession>
<dbReference type="InterPro" id="IPR027417">
    <property type="entry name" value="P-loop_NTPase"/>
</dbReference>
<name>A0A7X5HV83_9FIRM</name>
<evidence type="ECO:0000259" key="4">
    <source>
        <dbReference type="PROSITE" id="PS50893"/>
    </source>
</evidence>
<comment type="caution">
    <text evidence="5">The sequence shown here is derived from an EMBL/GenBank/DDBJ whole genome shotgun (WGS) entry which is preliminary data.</text>
</comment>
<dbReference type="InterPro" id="IPR003439">
    <property type="entry name" value="ABC_transporter-like_ATP-bd"/>
</dbReference>
<keyword evidence="2" id="KW-0547">Nucleotide-binding</keyword>
<dbReference type="SUPFAM" id="SSF52540">
    <property type="entry name" value="P-loop containing nucleoside triphosphate hydrolases"/>
    <property type="match status" value="1"/>
</dbReference>
<feature type="domain" description="ABC transporter" evidence="4">
    <location>
        <begin position="3"/>
        <end position="206"/>
    </location>
</feature>
<dbReference type="RefSeq" id="WP_162370000.1">
    <property type="nucleotide sequence ID" value="NZ_JAAEEH010000012.1"/>
</dbReference>
<protein>
    <submittedName>
        <fullName evidence="5">ATP-binding cassette domain-containing protein</fullName>
    </submittedName>
</protein>
<evidence type="ECO:0000313" key="6">
    <source>
        <dbReference type="Proteomes" id="UP000461585"/>
    </source>
</evidence>
<dbReference type="GO" id="GO:0005524">
    <property type="term" value="F:ATP binding"/>
    <property type="evidence" value="ECO:0007669"/>
    <property type="project" value="UniProtKB-KW"/>
</dbReference>
<dbReference type="InterPro" id="IPR003593">
    <property type="entry name" value="AAA+_ATPase"/>
</dbReference>